<dbReference type="AlphaFoldDB" id="A0A0J9EBI9"/>
<accession>A0A0J9EBI9</accession>
<protein>
    <submittedName>
        <fullName evidence="1">Uncharacterized protein</fullName>
    </submittedName>
</protein>
<reference evidence="1 2" key="1">
    <citation type="submission" date="2015-06" db="EMBL/GenBank/DDBJ databases">
        <title>Draft genome sequence of an Alphaproteobacteria species associated to the Mediterranean sponge Oscarella lobularis.</title>
        <authorList>
            <person name="Jourda C."/>
            <person name="Santini S."/>
            <person name="Claverie J.-M."/>
        </authorList>
    </citation>
    <scope>NUCLEOTIDE SEQUENCE [LARGE SCALE GENOMIC DNA]</scope>
    <source>
        <strain evidence="1">IGS</strain>
    </source>
</reference>
<evidence type="ECO:0000313" key="2">
    <source>
        <dbReference type="Proteomes" id="UP000037178"/>
    </source>
</evidence>
<dbReference type="STRING" id="1675527.AIOL_000282"/>
<comment type="caution">
    <text evidence="1">The sequence shown here is derived from an EMBL/GenBank/DDBJ whole genome shotgun (WGS) entry which is preliminary data.</text>
</comment>
<name>A0A0J9EBI9_9RHOB</name>
<dbReference type="PATRIC" id="fig|1675527.3.peg.329"/>
<organism evidence="1 2">
    <name type="scientific">Candidatus Rhodobacter oscarellae</name>
    <dbReference type="NCBI Taxonomy" id="1675527"/>
    <lineage>
        <taxon>Bacteria</taxon>
        <taxon>Pseudomonadati</taxon>
        <taxon>Pseudomonadota</taxon>
        <taxon>Alphaproteobacteria</taxon>
        <taxon>Rhodobacterales</taxon>
        <taxon>Rhodobacter group</taxon>
        <taxon>Rhodobacter</taxon>
    </lineage>
</organism>
<gene>
    <name evidence="1" type="ORF">AIOL_000282</name>
</gene>
<proteinExistence type="predicted"/>
<keyword evidence="2" id="KW-1185">Reference proteome</keyword>
<sequence length="46" mass="5169">MLASADPQKSCGFFGVSWDTMQEVYIHHHPDHQDDVVEAVNKGGRK</sequence>
<dbReference type="Proteomes" id="UP000037178">
    <property type="component" value="Unassembled WGS sequence"/>
</dbReference>
<evidence type="ECO:0000313" key="1">
    <source>
        <dbReference type="EMBL" id="KMW60130.1"/>
    </source>
</evidence>
<dbReference type="EMBL" id="LFTY01000001">
    <property type="protein sequence ID" value="KMW60130.1"/>
    <property type="molecule type" value="Genomic_DNA"/>
</dbReference>